<feature type="region of interest" description="Disordered" evidence="5">
    <location>
        <begin position="78"/>
        <end position="98"/>
    </location>
</feature>
<dbReference type="InterPro" id="IPR050944">
    <property type="entry name" value="FAM83"/>
</dbReference>
<dbReference type="GO" id="GO:0019901">
    <property type="term" value="F:protein kinase binding"/>
    <property type="evidence" value="ECO:0007669"/>
    <property type="project" value="TreeGrafter"/>
</dbReference>
<protein>
    <recommendedName>
        <fullName evidence="6">Scaffolding anchor of CK1 domain-containing protein</fullName>
    </recommendedName>
</protein>
<dbReference type="SUPFAM" id="SSF56024">
    <property type="entry name" value="Phospholipase D/nuclease"/>
    <property type="match status" value="1"/>
</dbReference>
<comment type="similarity">
    <text evidence="2">Belongs to the FAM83 family.</text>
</comment>
<accession>A0AA88T883</accession>
<evidence type="ECO:0000313" key="7">
    <source>
        <dbReference type="EMBL" id="KAK2857729.1"/>
    </source>
</evidence>
<evidence type="ECO:0000259" key="6">
    <source>
        <dbReference type="Pfam" id="PF07894"/>
    </source>
</evidence>
<keyword evidence="3" id="KW-0963">Cytoplasm</keyword>
<feature type="compositionally biased region" description="Low complexity" evidence="5">
    <location>
        <begin position="334"/>
        <end position="347"/>
    </location>
</feature>
<dbReference type="AlphaFoldDB" id="A0AA88T883"/>
<sequence>MNPISSGRKALGKLAARLEEVKNPWRPSSTLELSHNEAARLATDALLESGEKEYRRVLTVEKELNFLSAHEIRYITEHAAKSGDPENGSNGVGDFGEGDTASELTSGTYFPMMSDEEPPMLELGWPEVTNRHGPSETQIFFQRDKSQNVKDLVRSLISKAKKVIALVMDIFSDVDIFCDLLEASHKRKIPVYILLDEKNLSYFTDMCNVLEIQHSHLTNMRIRSVCGDTYCTKSGKKFTGQVQEKFMIIDCEEVIAGSYSFTWLSAQVHSNMVLHFSGRIAESFDREFRCLYADSQIIEHFYNPDEEGLPHFNYMMPNIDFQDRGNRERERVSSENSSSQSSNSISSIKAAPGLTSQVYKVNQEKKDTGTNKSAEKRGVLNSGHQMPQGSNIGGLCHNDSLQNSEVECSGVEWTKAGTFQTSLAGPTSKFQALDLYDHKNVFQTATKAQPNPLMENKPPKVRSPTSPLFNKFTDLFSSSAKDKDPHVLYKPPPYTAAFGGPDLSQNEPESSQSPPPPAPLPKERIGQDYRITRGDEKRMTLGHSKLDLVNYYNKMKSKQVYSRFELKNN</sequence>
<proteinExistence type="inferred from homology"/>
<keyword evidence="4" id="KW-0206">Cytoskeleton</keyword>
<evidence type="ECO:0000256" key="2">
    <source>
        <dbReference type="ARBA" id="ARBA00006937"/>
    </source>
</evidence>
<evidence type="ECO:0000256" key="1">
    <source>
        <dbReference type="ARBA" id="ARBA00004245"/>
    </source>
</evidence>
<evidence type="ECO:0000313" key="8">
    <source>
        <dbReference type="Proteomes" id="UP001187315"/>
    </source>
</evidence>
<evidence type="ECO:0000256" key="3">
    <source>
        <dbReference type="ARBA" id="ARBA00022490"/>
    </source>
</evidence>
<gene>
    <name evidence="7" type="ORF">Q7C36_005648</name>
</gene>
<name>A0AA88T883_TACVA</name>
<evidence type="ECO:0000256" key="5">
    <source>
        <dbReference type="SAM" id="MobiDB-lite"/>
    </source>
</evidence>
<feature type="region of interest" description="Disordered" evidence="5">
    <location>
        <begin position="362"/>
        <end position="396"/>
    </location>
</feature>
<feature type="domain" description="Scaffolding anchor of CK1" evidence="6">
    <location>
        <begin position="24"/>
        <end position="296"/>
    </location>
</feature>
<dbReference type="GO" id="GO:0007165">
    <property type="term" value="P:signal transduction"/>
    <property type="evidence" value="ECO:0007669"/>
    <property type="project" value="TreeGrafter"/>
</dbReference>
<feature type="compositionally biased region" description="Basic and acidic residues" evidence="5">
    <location>
        <begin position="362"/>
        <end position="378"/>
    </location>
</feature>
<dbReference type="PANTHER" id="PTHR16181">
    <property type="entry name" value="PROTEIN FAM83A-RELATED"/>
    <property type="match status" value="1"/>
</dbReference>
<comment type="subcellular location">
    <subcellularLocation>
        <location evidence="1">Cytoplasm</location>
        <location evidence="1">Cytoskeleton</location>
    </subcellularLocation>
</comment>
<dbReference type="Pfam" id="PF07894">
    <property type="entry name" value="SACK1"/>
    <property type="match status" value="1"/>
</dbReference>
<dbReference type="Gene3D" id="3.30.870.10">
    <property type="entry name" value="Endonuclease Chain A"/>
    <property type="match status" value="1"/>
</dbReference>
<dbReference type="FunFam" id="3.30.870.10:FF:000004">
    <property type="entry name" value="protein FAM83H isoform X2"/>
    <property type="match status" value="1"/>
</dbReference>
<dbReference type="PANTHER" id="PTHR16181:SF29">
    <property type="entry name" value="PROTEIN FAM83A-RELATED"/>
    <property type="match status" value="1"/>
</dbReference>
<feature type="compositionally biased region" description="Basic and acidic residues" evidence="5">
    <location>
        <begin position="324"/>
        <end position="333"/>
    </location>
</feature>
<comment type="caution">
    <text evidence="7">The sequence shown here is derived from an EMBL/GenBank/DDBJ whole genome shotgun (WGS) entry which is preliminary data.</text>
</comment>
<reference evidence="7" key="1">
    <citation type="submission" date="2023-08" db="EMBL/GenBank/DDBJ databases">
        <title>Pelteobagrus vachellii genome.</title>
        <authorList>
            <person name="Liu H."/>
        </authorList>
    </citation>
    <scope>NUCLEOTIDE SEQUENCE</scope>
    <source>
        <strain evidence="7">PRFRI_2022a</strain>
        <tissue evidence="7">Muscle</tissue>
    </source>
</reference>
<feature type="region of interest" description="Disordered" evidence="5">
    <location>
        <begin position="481"/>
        <end position="526"/>
    </location>
</feature>
<organism evidence="7 8">
    <name type="scientific">Tachysurus vachellii</name>
    <name type="common">Darkbarbel catfish</name>
    <name type="synonym">Pelteobagrus vachellii</name>
    <dbReference type="NCBI Taxonomy" id="175792"/>
    <lineage>
        <taxon>Eukaryota</taxon>
        <taxon>Metazoa</taxon>
        <taxon>Chordata</taxon>
        <taxon>Craniata</taxon>
        <taxon>Vertebrata</taxon>
        <taxon>Euteleostomi</taxon>
        <taxon>Actinopterygii</taxon>
        <taxon>Neopterygii</taxon>
        <taxon>Teleostei</taxon>
        <taxon>Ostariophysi</taxon>
        <taxon>Siluriformes</taxon>
        <taxon>Bagridae</taxon>
        <taxon>Tachysurus</taxon>
    </lineage>
</organism>
<dbReference type="Proteomes" id="UP001187315">
    <property type="component" value="Unassembled WGS sequence"/>
</dbReference>
<feature type="region of interest" description="Disordered" evidence="5">
    <location>
        <begin position="446"/>
        <end position="465"/>
    </location>
</feature>
<evidence type="ECO:0000256" key="4">
    <source>
        <dbReference type="ARBA" id="ARBA00023212"/>
    </source>
</evidence>
<feature type="compositionally biased region" description="Low complexity" evidence="5">
    <location>
        <begin position="503"/>
        <end position="512"/>
    </location>
</feature>
<dbReference type="InterPro" id="IPR012461">
    <property type="entry name" value="SACK1"/>
</dbReference>
<feature type="region of interest" description="Disordered" evidence="5">
    <location>
        <begin position="324"/>
        <end position="347"/>
    </location>
</feature>
<keyword evidence="8" id="KW-1185">Reference proteome</keyword>
<dbReference type="GO" id="GO:0005856">
    <property type="term" value="C:cytoskeleton"/>
    <property type="evidence" value="ECO:0007669"/>
    <property type="project" value="UniProtKB-SubCell"/>
</dbReference>
<dbReference type="EMBL" id="JAVHJS010000005">
    <property type="protein sequence ID" value="KAK2857729.1"/>
    <property type="molecule type" value="Genomic_DNA"/>
</dbReference>